<dbReference type="RefSeq" id="WP_078770812.1">
    <property type="nucleotide sequence ID" value="NZ_CBCSBR010000024.1"/>
</dbReference>
<dbReference type="Proteomes" id="UP000190813">
    <property type="component" value="Unassembled WGS sequence"/>
</dbReference>
<dbReference type="InterPro" id="IPR020449">
    <property type="entry name" value="Tscrpt_reg_AraC-type_HTH"/>
</dbReference>
<dbReference type="PANTHER" id="PTHR43280:SF32">
    <property type="entry name" value="TRANSCRIPTIONAL REGULATORY PROTEIN"/>
    <property type="match status" value="1"/>
</dbReference>
<protein>
    <recommendedName>
        <fullName evidence="4">HTH araC/xylS-type domain-containing protein</fullName>
    </recommendedName>
</protein>
<keyword evidence="3" id="KW-0804">Transcription</keyword>
<feature type="domain" description="HTH araC/xylS-type" evidence="4">
    <location>
        <begin position="188"/>
        <end position="286"/>
    </location>
</feature>
<dbReference type="GO" id="GO:0003700">
    <property type="term" value="F:DNA-binding transcription factor activity"/>
    <property type="evidence" value="ECO:0007669"/>
    <property type="project" value="InterPro"/>
</dbReference>
<dbReference type="InterPro" id="IPR018060">
    <property type="entry name" value="HTH_AraC"/>
</dbReference>
<reference evidence="5 6" key="1">
    <citation type="submission" date="2016-06" db="EMBL/GenBank/DDBJ databases">
        <title>Revisiting the taxonomy of the Elizabethkingia Genus based on Whole-Genome Sequencing, Optical Mapping, and MALDI-TOF.</title>
        <authorList>
            <person name="Nicholson A.C."/>
        </authorList>
    </citation>
    <scope>NUCLEOTIDE SEQUENCE [LARGE SCALE GENOMIC DNA]</scope>
    <source>
        <strain evidence="5 6">G4070</strain>
    </source>
</reference>
<name>A0A1T3MUH6_9FLAO</name>
<evidence type="ECO:0000256" key="1">
    <source>
        <dbReference type="ARBA" id="ARBA00023015"/>
    </source>
</evidence>
<dbReference type="InterPro" id="IPR009057">
    <property type="entry name" value="Homeodomain-like_sf"/>
</dbReference>
<evidence type="ECO:0000256" key="2">
    <source>
        <dbReference type="ARBA" id="ARBA00023125"/>
    </source>
</evidence>
<organism evidence="5 6">
    <name type="scientific">Elizabethkingia occulta</name>
    <dbReference type="NCBI Taxonomy" id="1867263"/>
    <lineage>
        <taxon>Bacteria</taxon>
        <taxon>Pseudomonadati</taxon>
        <taxon>Bacteroidota</taxon>
        <taxon>Flavobacteriia</taxon>
        <taxon>Flavobacteriales</taxon>
        <taxon>Weeksellaceae</taxon>
        <taxon>Elizabethkingia</taxon>
    </lineage>
</organism>
<dbReference type="PRINTS" id="PR00032">
    <property type="entry name" value="HTHARAC"/>
</dbReference>
<keyword evidence="1" id="KW-0805">Transcription regulation</keyword>
<gene>
    <name evidence="5" type="ORF">BAZ10_13745</name>
</gene>
<dbReference type="Gene3D" id="1.10.10.60">
    <property type="entry name" value="Homeodomain-like"/>
    <property type="match status" value="1"/>
</dbReference>
<dbReference type="GO" id="GO:0043565">
    <property type="term" value="F:sequence-specific DNA binding"/>
    <property type="evidence" value="ECO:0007669"/>
    <property type="project" value="InterPro"/>
</dbReference>
<dbReference type="Pfam" id="PF12833">
    <property type="entry name" value="HTH_18"/>
    <property type="match status" value="1"/>
</dbReference>
<comment type="caution">
    <text evidence="5">The sequence shown here is derived from an EMBL/GenBank/DDBJ whole genome shotgun (WGS) entry which is preliminary data.</text>
</comment>
<dbReference type="PROSITE" id="PS01124">
    <property type="entry name" value="HTH_ARAC_FAMILY_2"/>
    <property type="match status" value="1"/>
</dbReference>
<dbReference type="EMBL" id="MAHX01000005">
    <property type="protein sequence ID" value="OPC68237.1"/>
    <property type="molecule type" value="Genomic_DNA"/>
</dbReference>
<accession>A0A1T3MUH6</accession>
<evidence type="ECO:0000313" key="5">
    <source>
        <dbReference type="EMBL" id="OPC68237.1"/>
    </source>
</evidence>
<evidence type="ECO:0000313" key="6">
    <source>
        <dbReference type="Proteomes" id="UP000190813"/>
    </source>
</evidence>
<proteinExistence type="predicted"/>
<evidence type="ECO:0000259" key="4">
    <source>
        <dbReference type="PROSITE" id="PS01124"/>
    </source>
</evidence>
<dbReference type="AlphaFoldDB" id="A0A1T3MUH6"/>
<dbReference type="SUPFAM" id="SSF46689">
    <property type="entry name" value="Homeodomain-like"/>
    <property type="match status" value="1"/>
</dbReference>
<dbReference type="SMART" id="SM00342">
    <property type="entry name" value="HTH_ARAC"/>
    <property type="match status" value="1"/>
</dbReference>
<keyword evidence="2" id="KW-0238">DNA-binding</keyword>
<sequence length="294" mass="33972">MKGDKASYENNTAKNSSKFADLHNPGNINVVYQDSITSSELNNFPDHSFTIIIIDECEDGECITDINSYTLKSKQLFIHLPGKVYNWKLSPNTLGRRLIVSDIILETFSPTLKHTYSPLNRHEMISPDNEIYQKLSAEFSAIRKEINSEPVFPELIDARVRLLTLMINLWMEHIYGNSALVNTNNLAFRFHMLVDKYYKSQKNVSFYADELCITSNYLGVLCRKQYKKSPSAFIKERILLEAKQLLHSSDKSIKEIAFELGFRNFSHFSYFFRTETGTTPKSYRQTMSKINIIS</sequence>
<keyword evidence="6" id="KW-1185">Reference proteome</keyword>
<evidence type="ECO:0000256" key="3">
    <source>
        <dbReference type="ARBA" id="ARBA00023163"/>
    </source>
</evidence>
<dbReference type="PANTHER" id="PTHR43280">
    <property type="entry name" value="ARAC-FAMILY TRANSCRIPTIONAL REGULATOR"/>
    <property type="match status" value="1"/>
</dbReference>